<dbReference type="Gene3D" id="3.30.70.140">
    <property type="entry name" value="Aspartate carbamoyltransferase regulatory subunit, N-terminal domain"/>
    <property type="match status" value="1"/>
</dbReference>
<dbReference type="GO" id="GO:0016740">
    <property type="term" value="F:transferase activity"/>
    <property type="evidence" value="ECO:0007669"/>
    <property type="project" value="UniProtKB-KW"/>
</dbReference>
<dbReference type="SUPFAM" id="SSF57825">
    <property type="entry name" value="Aspartate carbamoyltransferase, Regulatory-chain, C-terminal domain"/>
    <property type="match status" value="1"/>
</dbReference>
<dbReference type="InterPro" id="IPR020542">
    <property type="entry name" value="Asp_carbamoyltrfase_reg_C"/>
</dbReference>
<comment type="function">
    <text evidence="1 7">Involved in allosteric regulation of aspartate carbamoyltransferase.</text>
</comment>
<keyword evidence="4 7" id="KW-0479">Metal-binding</keyword>
<feature type="binding site" evidence="7">
    <location>
        <position position="116"/>
    </location>
    <ligand>
        <name>Zn(2+)</name>
        <dbReference type="ChEBI" id="CHEBI:29105"/>
    </ligand>
</feature>
<dbReference type="EMBL" id="JFZT01000044">
    <property type="protein sequence ID" value="EZQ04829.1"/>
    <property type="molecule type" value="Genomic_DNA"/>
</dbReference>
<keyword evidence="5 7" id="KW-0862">Zinc</keyword>
<feature type="binding site" evidence="7">
    <location>
        <position position="143"/>
    </location>
    <ligand>
        <name>Zn(2+)</name>
        <dbReference type="ChEBI" id="CHEBI:29105"/>
    </ligand>
</feature>
<evidence type="ECO:0000313" key="11">
    <source>
        <dbReference type="Proteomes" id="UP000024332"/>
    </source>
</evidence>
<dbReference type="SUPFAM" id="SSF54893">
    <property type="entry name" value="Aspartate carbamoyltransferase, Regulatory-chain, N-terminal domain"/>
    <property type="match status" value="1"/>
</dbReference>
<evidence type="ECO:0000256" key="2">
    <source>
        <dbReference type="ARBA" id="ARBA00010498"/>
    </source>
</evidence>
<proteinExistence type="inferred from homology"/>
<dbReference type="HAMAP" id="MF_00002">
    <property type="entry name" value="Asp_carb_tr_reg"/>
    <property type="match status" value="1"/>
</dbReference>
<dbReference type="GO" id="GO:0006221">
    <property type="term" value="P:pyrimidine nucleotide biosynthetic process"/>
    <property type="evidence" value="ECO:0007669"/>
    <property type="project" value="UniProtKB-UniRule"/>
</dbReference>
<dbReference type="STRING" id="1160895.CM19_07545"/>
<evidence type="ECO:0000259" key="9">
    <source>
        <dbReference type="Pfam" id="PF02748"/>
    </source>
</evidence>
<reference evidence="10 11" key="1">
    <citation type="submission" date="2014-03" db="EMBL/GenBank/DDBJ databases">
        <title>Draft genome sequence of the novel thermoacidophilic archaea Acidianus copahuensis ALE1 strain, isolated from Copahue volcanic area in Neuquen Argentina.</title>
        <authorList>
            <person name="Urbieta M.S."/>
            <person name="Rascovan N."/>
            <person name="Castro C."/>
            <person name="Revale S."/>
            <person name="Giaveno M.A."/>
            <person name="Vazquez M.P."/>
            <person name="Donati E.R."/>
        </authorList>
    </citation>
    <scope>NUCLEOTIDE SEQUENCE [LARGE SCALE GENOMIC DNA]</scope>
    <source>
        <strain evidence="10 11">ALE1</strain>
    </source>
</reference>
<evidence type="ECO:0000256" key="5">
    <source>
        <dbReference type="ARBA" id="ARBA00022833"/>
    </source>
</evidence>
<dbReference type="GO" id="GO:0006207">
    <property type="term" value="P:'de novo' pyrimidine nucleobase biosynthetic process"/>
    <property type="evidence" value="ECO:0007669"/>
    <property type="project" value="InterPro"/>
</dbReference>
<name>A0A031LNV7_9CREN</name>
<dbReference type="Pfam" id="PF01948">
    <property type="entry name" value="PyrI"/>
    <property type="match status" value="1"/>
</dbReference>
<comment type="subunit">
    <text evidence="7">Contains catalytic and regulatory chains.</text>
</comment>
<comment type="cofactor">
    <cofactor evidence="7">
        <name>Zn(2+)</name>
        <dbReference type="ChEBI" id="CHEBI:29105"/>
    </cofactor>
    <text evidence="7">Binds 1 zinc ion per subunit.</text>
</comment>
<dbReference type="PANTHER" id="PTHR35805">
    <property type="entry name" value="ASPARTATE CARBAMOYLTRANSFERASE REGULATORY CHAIN"/>
    <property type="match status" value="1"/>
</dbReference>
<organism evidence="10 11">
    <name type="scientific">Candidatus Acidianus copahuensis</name>
    <dbReference type="NCBI Taxonomy" id="1160895"/>
    <lineage>
        <taxon>Archaea</taxon>
        <taxon>Thermoproteota</taxon>
        <taxon>Thermoprotei</taxon>
        <taxon>Sulfolobales</taxon>
        <taxon>Sulfolobaceae</taxon>
        <taxon>Acidianus</taxon>
    </lineage>
</organism>
<protein>
    <recommendedName>
        <fullName evidence="3 7">Aspartate carbamoyltransferase regulatory chain</fullName>
    </recommendedName>
</protein>
<evidence type="ECO:0000256" key="7">
    <source>
        <dbReference type="HAMAP-Rule" id="MF_00002"/>
    </source>
</evidence>
<dbReference type="GO" id="GO:0009347">
    <property type="term" value="C:aspartate carbamoyltransferase complex"/>
    <property type="evidence" value="ECO:0007669"/>
    <property type="project" value="InterPro"/>
</dbReference>
<dbReference type="InterPro" id="IPR020545">
    <property type="entry name" value="Asp_carbamoyltransf_reg_N"/>
</dbReference>
<feature type="binding site" evidence="7">
    <location>
        <position position="111"/>
    </location>
    <ligand>
        <name>Zn(2+)</name>
        <dbReference type="ChEBI" id="CHEBI:29105"/>
    </ligand>
</feature>
<dbReference type="Pfam" id="PF02748">
    <property type="entry name" value="PyrI_C"/>
    <property type="match status" value="1"/>
</dbReference>
<dbReference type="PANTHER" id="PTHR35805:SF1">
    <property type="entry name" value="ASPARTATE CARBAMOYLTRANSFERASE REGULATORY CHAIN"/>
    <property type="match status" value="1"/>
</dbReference>
<comment type="caution">
    <text evidence="10">The sequence shown here is derived from an EMBL/GenBank/DDBJ whole genome shotgun (WGS) entry which is preliminary data.</text>
</comment>
<dbReference type="NCBIfam" id="TIGR00240">
    <property type="entry name" value="ATCase_reg"/>
    <property type="match status" value="1"/>
</dbReference>
<keyword evidence="6 7" id="KW-0665">Pyrimidine biosynthesis</keyword>
<dbReference type="GO" id="GO:0046872">
    <property type="term" value="F:metal ion binding"/>
    <property type="evidence" value="ECO:0007669"/>
    <property type="project" value="UniProtKB-KW"/>
</dbReference>
<sequence>MSKMENGLIVTKIKDGTVIDHIPAGRALAVLKILGIKGNEGNRVALVMNVDSHRIGKKDIVKIEERVINNVESELITLIAPNATINIIRNYEVAEKRKLRIPDIVVGILKCQNPLCITNNDPEGISKFSSVSKVPIVLKCDYCDTELTEDDVLRQILS</sequence>
<dbReference type="InterPro" id="IPR002801">
    <property type="entry name" value="Asp_carbamoylTrfase_reg"/>
</dbReference>
<evidence type="ECO:0000256" key="1">
    <source>
        <dbReference type="ARBA" id="ARBA00002565"/>
    </source>
</evidence>
<feature type="domain" description="Aspartate carbamoyltransferase regulatory subunit C-terminal" evidence="9">
    <location>
        <begin position="105"/>
        <end position="152"/>
    </location>
</feature>
<feature type="domain" description="Aspartate carbamoyltransferase regulatory subunit N-terminal" evidence="8">
    <location>
        <begin position="9"/>
        <end position="99"/>
    </location>
</feature>
<evidence type="ECO:0000256" key="6">
    <source>
        <dbReference type="ARBA" id="ARBA00022975"/>
    </source>
</evidence>
<comment type="similarity">
    <text evidence="2 7">Belongs to the PyrI family.</text>
</comment>
<feature type="binding site" evidence="7">
    <location>
        <position position="140"/>
    </location>
    <ligand>
        <name>Zn(2+)</name>
        <dbReference type="ChEBI" id="CHEBI:29105"/>
    </ligand>
</feature>
<accession>A0A031LNV7</accession>
<keyword evidence="11" id="KW-1185">Reference proteome</keyword>
<evidence type="ECO:0000256" key="4">
    <source>
        <dbReference type="ARBA" id="ARBA00022723"/>
    </source>
</evidence>
<evidence type="ECO:0000259" key="8">
    <source>
        <dbReference type="Pfam" id="PF01948"/>
    </source>
</evidence>
<dbReference type="AlphaFoldDB" id="A0A031LNV7"/>
<keyword evidence="10" id="KW-0808">Transferase</keyword>
<dbReference type="Proteomes" id="UP000024332">
    <property type="component" value="Unassembled WGS sequence"/>
</dbReference>
<dbReference type="InterPro" id="IPR036792">
    <property type="entry name" value="Asp_carbatrfase_reg_C_sf"/>
</dbReference>
<evidence type="ECO:0000256" key="3">
    <source>
        <dbReference type="ARBA" id="ARBA00021764"/>
    </source>
</evidence>
<dbReference type="Gene3D" id="2.30.30.20">
    <property type="entry name" value="Aspartate carbamoyltransferase regulatory subunit, C-terminal domain"/>
    <property type="match status" value="1"/>
</dbReference>
<evidence type="ECO:0000313" key="10">
    <source>
        <dbReference type="EMBL" id="EZQ04829.1"/>
    </source>
</evidence>
<dbReference type="InterPro" id="IPR036793">
    <property type="entry name" value="Asp_carbatrfase_reg_N_sf"/>
</dbReference>
<gene>
    <name evidence="7" type="primary">pyrI</name>
    <name evidence="10" type="ORF">CM19_07545</name>
</gene>